<comment type="caution">
    <text evidence="1">The sequence shown here is derived from an EMBL/GenBank/DDBJ whole genome shotgun (WGS) entry which is preliminary data.</text>
</comment>
<keyword evidence="2" id="KW-1185">Reference proteome</keyword>
<evidence type="ECO:0000313" key="1">
    <source>
        <dbReference type="EMBL" id="KAH9784119.1"/>
    </source>
</evidence>
<gene>
    <name evidence="1" type="ORF">KPL71_009536</name>
</gene>
<name>A0ACB8MES8_CITSI</name>
<reference evidence="2" key="1">
    <citation type="journal article" date="2023" name="Hortic. Res.">
        <title>A chromosome-level phased genome enabling allele-level studies in sweet orange: a case study on citrus Huanglongbing tolerance.</title>
        <authorList>
            <person name="Wu B."/>
            <person name="Yu Q."/>
            <person name="Deng Z."/>
            <person name="Duan Y."/>
            <person name="Luo F."/>
            <person name="Gmitter F. Jr."/>
        </authorList>
    </citation>
    <scope>NUCLEOTIDE SEQUENCE [LARGE SCALE GENOMIC DNA]</scope>
    <source>
        <strain evidence="2">cv. Valencia</strain>
    </source>
</reference>
<dbReference type="EMBL" id="CM039172">
    <property type="protein sequence ID" value="KAH9784119.1"/>
    <property type="molecule type" value="Genomic_DNA"/>
</dbReference>
<proteinExistence type="predicted"/>
<organism evidence="1 2">
    <name type="scientific">Citrus sinensis</name>
    <name type="common">Sweet orange</name>
    <name type="synonym">Citrus aurantium var. sinensis</name>
    <dbReference type="NCBI Taxonomy" id="2711"/>
    <lineage>
        <taxon>Eukaryota</taxon>
        <taxon>Viridiplantae</taxon>
        <taxon>Streptophyta</taxon>
        <taxon>Embryophyta</taxon>
        <taxon>Tracheophyta</taxon>
        <taxon>Spermatophyta</taxon>
        <taxon>Magnoliopsida</taxon>
        <taxon>eudicotyledons</taxon>
        <taxon>Gunneridae</taxon>
        <taxon>Pentapetalae</taxon>
        <taxon>rosids</taxon>
        <taxon>malvids</taxon>
        <taxon>Sapindales</taxon>
        <taxon>Rutaceae</taxon>
        <taxon>Aurantioideae</taxon>
        <taxon>Citrus</taxon>
    </lineage>
</organism>
<protein>
    <submittedName>
        <fullName evidence="1">Phosphoenolpyruvate carboxykinase (ATP)</fullName>
    </submittedName>
</protein>
<dbReference type="Proteomes" id="UP000829398">
    <property type="component" value="Chromosome 3"/>
</dbReference>
<evidence type="ECO:0000313" key="2">
    <source>
        <dbReference type="Proteomes" id="UP000829398"/>
    </source>
</evidence>
<sequence length="426" mass="45383">MGPVRSFIDNLKYLLSVLFHNAVSARYAEQEAETIMFPRTVVFLLKSWLGKIVCNTGCVVFFTYRGVVVNDKAFQNLTTSELQQKGATIADGAVGSSSECDAKVRVISDSPSALLKLSSILWKTPSRAVSHDSCPLTVYVTTSISPGVVNAVGLRAQGDNGFIAADIERSSLILCGKGFSDANGVKEALAALSGPVIIARGGLLLCARVLVSGDSVILLFAPEDTIQRCANLLVSADAGVIVSSHGVAPLFQTGDSGGPYTFKLPTVAILASCDGIRTKETVRCNSPNVLLDVINPGSANTSDTLQNGSGIIPSVAKLSPGQAAYHFLAGYQNGKFFPAYSKFAYIDALELAKAFMSKLKDHQILSYLVNAEKGETSITGKDLLEMVPSMLAKNFPPFEPKGGELQEKYKSFLLSKFRGIPKGFSF</sequence>
<accession>A0ACB8MES8</accession>